<gene>
    <name evidence="2" type="ORF">LTR05_006801</name>
</gene>
<comment type="caution">
    <text evidence="2">The sequence shown here is derived from an EMBL/GenBank/DDBJ whole genome shotgun (WGS) entry which is preliminary data.</text>
</comment>
<evidence type="ECO:0000256" key="1">
    <source>
        <dbReference type="SAM" id="MobiDB-lite"/>
    </source>
</evidence>
<feature type="compositionally biased region" description="Basic and acidic residues" evidence="1">
    <location>
        <begin position="493"/>
        <end position="504"/>
    </location>
</feature>
<name>A0AAN7SVV7_9EURO</name>
<feature type="compositionally biased region" description="Basic and acidic residues" evidence="1">
    <location>
        <begin position="41"/>
        <end position="51"/>
    </location>
</feature>
<sequence>MFGGTLWGGNIGGVDDHSDKEREPPRRPISLEFPDYVPPSSHDRLDAASSSRARDRICHTRTFTSISDEDLSVFNIKFNCNVELIRLLPNQEQPFPFDKDLESMLAEISVNNNDAFRETLRMEPLPGHAKPRLTYARNFFGSLEDLARYWDNSMDQYYHVPAGRAARQQLRDQIKQKLPQGDRAAPTAGKTPTTGKNTTTENVDAMDTSWDAQSADDKDMASQVETKEVYKGYRFGNGEQANPGTRVALVKNLLKMVMHKFTCRDHEPMPAPREKLVVRGVRVQSIQYQFCVARIPKDMKMARARMVEGPLMAVHCREELRFKQTPAIPSADSVLTGSATLEGTGAKPVVGSGAGPKSDTQHSPFVGERFDLLREVGCMLILATQRNREGKNKKTFSGADKWWATQQRWGGGPLKWGQFASEVYEDEDPSWSPAEKILQEQKRAKELEQKAKGKEAKDLMTGSDVDALIANNAPTLPPVPGDPMTGPRKKKLRSLDRPPGKDEEIRDGKRLMYVPAFRKKWHQDWQILRPNTPMWDDKIIYKHIGKPEESEFDEIYMISSVNHHVALLRMKVHPEYLAWLEAGEEVPDENVAGLKKNVLHVERSTWFDMFDVQARREFLTALWRVMSWLNRDYVEKAEVEKV</sequence>
<organism evidence="2 3">
    <name type="scientific">Lithohypha guttulata</name>
    <dbReference type="NCBI Taxonomy" id="1690604"/>
    <lineage>
        <taxon>Eukaryota</taxon>
        <taxon>Fungi</taxon>
        <taxon>Dikarya</taxon>
        <taxon>Ascomycota</taxon>
        <taxon>Pezizomycotina</taxon>
        <taxon>Eurotiomycetes</taxon>
        <taxon>Chaetothyriomycetidae</taxon>
        <taxon>Chaetothyriales</taxon>
        <taxon>Trichomeriaceae</taxon>
        <taxon>Lithohypha</taxon>
    </lineage>
</organism>
<protein>
    <submittedName>
        <fullName evidence="2">Uncharacterized protein</fullName>
    </submittedName>
</protein>
<keyword evidence="3" id="KW-1185">Reference proteome</keyword>
<feature type="region of interest" description="Disordered" evidence="1">
    <location>
        <begin position="177"/>
        <end position="221"/>
    </location>
</feature>
<feature type="compositionally biased region" description="Basic and acidic residues" evidence="1">
    <location>
        <begin position="14"/>
        <end position="26"/>
    </location>
</feature>
<feature type="region of interest" description="Disordered" evidence="1">
    <location>
        <begin position="1"/>
        <end position="51"/>
    </location>
</feature>
<dbReference type="EMBL" id="JAVRRJ010000007">
    <property type="protein sequence ID" value="KAK5082919.1"/>
    <property type="molecule type" value="Genomic_DNA"/>
</dbReference>
<accession>A0AAN7SVV7</accession>
<evidence type="ECO:0000313" key="2">
    <source>
        <dbReference type="EMBL" id="KAK5082919.1"/>
    </source>
</evidence>
<dbReference type="Proteomes" id="UP001309876">
    <property type="component" value="Unassembled WGS sequence"/>
</dbReference>
<dbReference type="AlphaFoldDB" id="A0AAN7SVV7"/>
<feature type="compositionally biased region" description="Gly residues" evidence="1">
    <location>
        <begin position="1"/>
        <end position="12"/>
    </location>
</feature>
<feature type="region of interest" description="Disordered" evidence="1">
    <location>
        <begin position="470"/>
        <end position="504"/>
    </location>
</feature>
<feature type="compositionally biased region" description="Low complexity" evidence="1">
    <location>
        <begin position="185"/>
        <end position="200"/>
    </location>
</feature>
<reference evidence="2 3" key="1">
    <citation type="submission" date="2023-08" db="EMBL/GenBank/DDBJ databases">
        <title>Black Yeasts Isolated from many extreme environments.</title>
        <authorList>
            <person name="Coleine C."/>
            <person name="Stajich J.E."/>
            <person name="Selbmann L."/>
        </authorList>
    </citation>
    <scope>NUCLEOTIDE SEQUENCE [LARGE SCALE GENOMIC DNA]</scope>
    <source>
        <strain evidence="2 3">CCFEE 5910</strain>
    </source>
</reference>
<evidence type="ECO:0000313" key="3">
    <source>
        <dbReference type="Proteomes" id="UP001309876"/>
    </source>
</evidence>
<proteinExistence type="predicted"/>